<dbReference type="InterPro" id="IPR000515">
    <property type="entry name" value="MetI-like"/>
</dbReference>
<protein>
    <recommendedName>
        <fullName evidence="11">Sulfate transport system permease protein CysW</fullName>
    </recommendedName>
</protein>
<dbReference type="Pfam" id="PF00528">
    <property type="entry name" value="BPD_transp_1"/>
    <property type="match status" value="1"/>
</dbReference>
<evidence type="ECO:0000256" key="6">
    <source>
        <dbReference type="ARBA" id="ARBA00022692"/>
    </source>
</evidence>
<evidence type="ECO:0000313" key="14">
    <source>
        <dbReference type="EMBL" id="QDT74646.1"/>
    </source>
</evidence>
<dbReference type="GO" id="GO:0005886">
    <property type="term" value="C:plasma membrane"/>
    <property type="evidence" value="ECO:0007669"/>
    <property type="project" value="UniProtKB-SubCell"/>
</dbReference>
<keyword evidence="15" id="KW-1185">Reference proteome</keyword>
<dbReference type="InterPro" id="IPR035906">
    <property type="entry name" value="MetI-like_sf"/>
</dbReference>
<organism evidence="14 15">
    <name type="scientific">Lacipirellula limnantheis</name>
    <dbReference type="NCBI Taxonomy" id="2528024"/>
    <lineage>
        <taxon>Bacteria</taxon>
        <taxon>Pseudomonadati</taxon>
        <taxon>Planctomycetota</taxon>
        <taxon>Planctomycetia</taxon>
        <taxon>Pirellulales</taxon>
        <taxon>Lacipirellulaceae</taxon>
        <taxon>Lacipirellula</taxon>
    </lineage>
</organism>
<dbReference type="SUPFAM" id="SSF161098">
    <property type="entry name" value="MetI-like"/>
    <property type="match status" value="1"/>
</dbReference>
<dbReference type="NCBIfam" id="TIGR00969">
    <property type="entry name" value="3a0106s02"/>
    <property type="match status" value="1"/>
</dbReference>
<feature type="transmembrane region" description="Helical" evidence="12">
    <location>
        <begin position="263"/>
        <end position="283"/>
    </location>
</feature>
<comment type="subunit">
    <text evidence="2">The complex is composed of two ATP-binding proteins (CysA), two transmembrane proteins (CysT and CysW) and a solute-binding protein (CysP).</text>
</comment>
<proteinExistence type="predicted"/>
<evidence type="ECO:0000256" key="10">
    <source>
        <dbReference type="ARBA" id="ARBA00025323"/>
    </source>
</evidence>
<keyword evidence="7 12" id="KW-1133">Transmembrane helix</keyword>
<evidence type="ECO:0000259" key="13">
    <source>
        <dbReference type="PROSITE" id="PS50928"/>
    </source>
</evidence>
<evidence type="ECO:0000256" key="5">
    <source>
        <dbReference type="ARBA" id="ARBA00022519"/>
    </source>
</evidence>
<evidence type="ECO:0000256" key="2">
    <source>
        <dbReference type="ARBA" id="ARBA00011779"/>
    </source>
</evidence>
<feature type="transmembrane region" description="Helical" evidence="12">
    <location>
        <begin position="77"/>
        <end position="104"/>
    </location>
</feature>
<dbReference type="InterPro" id="IPR005667">
    <property type="entry name" value="Sulph_transpt2"/>
</dbReference>
<evidence type="ECO:0000256" key="7">
    <source>
        <dbReference type="ARBA" id="ARBA00022989"/>
    </source>
</evidence>
<sequence length="302" mass="33137">MDAPALPVTLESPESWQVAGPRLRTATEESTWVRWLLVGSTLLFLTLVLFVPLAAIFAEALRKGWEAYFASFDNANFWAAVRLTFLATGISVPANLIFGVAASWAIAKFDFRGKSLLITLIDLPFAVSPVVSGLIYVLLFGMTGWLGPWLATNDIQIIFAVPGIVLATIFVTFPFVARELIPLMQEQGSEEEQAAISLGANGWQTFFRVTLPNVKWALLYGVILSTARAMGEFGAVSVVSGHIRGKTNTLPLHIEVLYNEYNFVAAFAVASLLTLLALVTLVLKTTLEWRIQRDLEEASRSV</sequence>
<evidence type="ECO:0000256" key="4">
    <source>
        <dbReference type="ARBA" id="ARBA00022475"/>
    </source>
</evidence>
<dbReference type="PANTHER" id="PTHR30406:SF1">
    <property type="entry name" value="SULFATE TRANSPORT SYSTEM PERMEASE PROTEIN CYSW"/>
    <property type="match status" value="1"/>
</dbReference>
<keyword evidence="4" id="KW-1003">Cell membrane</keyword>
<feature type="domain" description="ABC transmembrane type-1" evidence="13">
    <location>
        <begin position="81"/>
        <end position="284"/>
    </location>
</feature>
<name>A0A517U1Z1_9BACT</name>
<evidence type="ECO:0000256" key="3">
    <source>
        <dbReference type="ARBA" id="ARBA00022448"/>
    </source>
</evidence>
<feature type="transmembrane region" description="Helical" evidence="12">
    <location>
        <begin position="32"/>
        <end position="57"/>
    </location>
</feature>
<dbReference type="PROSITE" id="PS50928">
    <property type="entry name" value="ABC_TM1"/>
    <property type="match status" value="1"/>
</dbReference>
<dbReference type="AlphaFoldDB" id="A0A517U1Z1"/>
<keyword evidence="5" id="KW-0997">Cell inner membrane</keyword>
<dbReference type="Gene3D" id="1.10.3720.10">
    <property type="entry name" value="MetI-like"/>
    <property type="match status" value="1"/>
</dbReference>
<evidence type="ECO:0000256" key="1">
    <source>
        <dbReference type="ARBA" id="ARBA00004429"/>
    </source>
</evidence>
<feature type="transmembrane region" description="Helical" evidence="12">
    <location>
        <begin position="217"/>
        <end position="243"/>
    </location>
</feature>
<reference evidence="14 15" key="1">
    <citation type="submission" date="2019-02" db="EMBL/GenBank/DDBJ databases">
        <title>Deep-cultivation of Planctomycetes and their phenomic and genomic characterization uncovers novel biology.</title>
        <authorList>
            <person name="Wiegand S."/>
            <person name="Jogler M."/>
            <person name="Boedeker C."/>
            <person name="Pinto D."/>
            <person name="Vollmers J."/>
            <person name="Rivas-Marin E."/>
            <person name="Kohn T."/>
            <person name="Peeters S.H."/>
            <person name="Heuer A."/>
            <person name="Rast P."/>
            <person name="Oberbeckmann S."/>
            <person name="Bunk B."/>
            <person name="Jeske O."/>
            <person name="Meyerdierks A."/>
            <person name="Storesund J.E."/>
            <person name="Kallscheuer N."/>
            <person name="Luecker S."/>
            <person name="Lage O.M."/>
            <person name="Pohl T."/>
            <person name="Merkel B.J."/>
            <person name="Hornburger P."/>
            <person name="Mueller R.-W."/>
            <person name="Bruemmer F."/>
            <person name="Labrenz M."/>
            <person name="Spormann A.M."/>
            <person name="Op den Camp H."/>
            <person name="Overmann J."/>
            <person name="Amann R."/>
            <person name="Jetten M.S.M."/>
            <person name="Mascher T."/>
            <person name="Medema M.H."/>
            <person name="Devos D.P."/>
            <person name="Kaster A.-K."/>
            <person name="Ovreas L."/>
            <person name="Rohde M."/>
            <person name="Galperin M.Y."/>
            <person name="Jogler C."/>
        </authorList>
    </citation>
    <scope>NUCLEOTIDE SEQUENCE [LARGE SCALE GENOMIC DNA]</scope>
    <source>
        <strain evidence="14 15">I41</strain>
    </source>
</reference>
<dbReference type="GO" id="GO:0015419">
    <property type="term" value="F:ABC-type sulfate transporter activity"/>
    <property type="evidence" value="ECO:0007669"/>
    <property type="project" value="InterPro"/>
</dbReference>
<evidence type="ECO:0000256" key="8">
    <source>
        <dbReference type="ARBA" id="ARBA00023032"/>
    </source>
</evidence>
<keyword evidence="3" id="KW-0813">Transport</keyword>
<keyword evidence="8" id="KW-0764">Sulfate transport</keyword>
<evidence type="ECO:0000256" key="11">
    <source>
        <dbReference type="ARBA" id="ARBA00067681"/>
    </source>
</evidence>
<dbReference type="KEGG" id="llh:I41_38430"/>
<evidence type="ECO:0000256" key="9">
    <source>
        <dbReference type="ARBA" id="ARBA00023136"/>
    </source>
</evidence>
<feature type="transmembrane region" description="Helical" evidence="12">
    <location>
        <begin position="116"/>
        <end position="143"/>
    </location>
</feature>
<dbReference type="NCBIfam" id="TIGR02140">
    <property type="entry name" value="permease_CysW"/>
    <property type="match status" value="1"/>
</dbReference>
<gene>
    <name evidence="14" type="primary">cysW</name>
    <name evidence="14" type="ORF">I41_38430</name>
</gene>
<keyword evidence="9 12" id="KW-0472">Membrane</keyword>
<evidence type="ECO:0000256" key="12">
    <source>
        <dbReference type="SAM" id="Phobius"/>
    </source>
</evidence>
<dbReference type="CDD" id="cd06261">
    <property type="entry name" value="TM_PBP2"/>
    <property type="match status" value="1"/>
</dbReference>
<comment type="function">
    <text evidence="10">Part of the ABC transporter complex CysAWTP (TC 3.A.1.6.1) involved in sulfate/thiosulfate import. Probably responsible for the translocation of the substrate across the membrane.</text>
</comment>
<evidence type="ECO:0000313" key="15">
    <source>
        <dbReference type="Proteomes" id="UP000317909"/>
    </source>
</evidence>
<dbReference type="PANTHER" id="PTHR30406">
    <property type="entry name" value="SULFATE TRANSPORT SYSTEM PERMEASE PROTEIN"/>
    <property type="match status" value="1"/>
</dbReference>
<dbReference type="Proteomes" id="UP000317909">
    <property type="component" value="Chromosome"/>
</dbReference>
<accession>A0A517U1Z1</accession>
<dbReference type="EMBL" id="CP036339">
    <property type="protein sequence ID" value="QDT74646.1"/>
    <property type="molecule type" value="Genomic_DNA"/>
</dbReference>
<dbReference type="FunFam" id="1.10.3720.10:FF:000015">
    <property type="entry name" value="Sulfate ABC transporter, permease CysW"/>
    <property type="match status" value="1"/>
</dbReference>
<comment type="subcellular location">
    <subcellularLocation>
        <location evidence="1">Cell inner membrane</location>
        <topology evidence="1">Multi-pass membrane protein</topology>
    </subcellularLocation>
</comment>
<keyword evidence="6 12" id="KW-0812">Transmembrane</keyword>
<dbReference type="OrthoDB" id="266229at2"/>
<dbReference type="InterPro" id="IPR011866">
    <property type="entry name" value="CysW_permease"/>
</dbReference>
<dbReference type="RefSeq" id="WP_145434372.1">
    <property type="nucleotide sequence ID" value="NZ_CP036339.1"/>
</dbReference>
<feature type="transmembrane region" description="Helical" evidence="12">
    <location>
        <begin position="155"/>
        <end position="177"/>
    </location>
</feature>